<dbReference type="PANTHER" id="PTHR43689:SF8">
    <property type="entry name" value="ALPHA_BETA-HYDROLASES SUPERFAMILY PROTEIN"/>
    <property type="match status" value="1"/>
</dbReference>
<comment type="caution">
    <text evidence="2">The sequence shown here is derived from an EMBL/GenBank/DDBJ whole genome shotgun (WGS) entry which is preliminary data.</text>
</comment>
<dbReference type="AlphaFoldDB" id="A0A956SCS6"/>
<sequence length="165" mass="18096">LVAPAGFETFTRGEGQWFKSVMTVDLVKETTIQGIAENLHSNFYQTPPEAEFMITDRIQIRGADGFDDYCYAVTRNVAAMVDQPVAKRLGKIEQPTLVIFGENDGLIPNPYLHGGYSADVARQGVEALPHAELLLIPACGHFAQFEKPEEVNEAVSRFLGASASH</sequence>
<dbReference type="InterPro" id="IPR029058">
    <property type="entry name" value="AB_hydrolase_fold"/>
</dbReference>
<dbReference type="Proteomes" id="UP000739538">
    <property type="component" value="Unassembled WGS sequence"/>
</dbReference>
<dbReference type="InterPro" id="IPR000073">
    <property type="entry name" value="AB_hydrolase_1"/>
</dbReference>
<name>A0A956SCS6_UNCEI</name>
<dbReference type="Gene3D" id="3.40.50.1820">
    <property type="entry name" value="alpha/beta hydrolase"/>
    <property type="match status" value="1"/>
</dbReference>
<reference evidence="2" key="1">
    <citation type="submission" date="2020-04" db="EMBL/GenBank/DDBJ databases">
        <authorList>
            <person name="Zhang T."/>
        </authorList>
    </citation>
    <scope>NUCLEOTIDE SEQUENCE</scope>
    <source>
        <strain evidence="2">HKST-UBA02</strain>
    </source>
</reference>
<gene>
    <name evidence="2" type="ORF">KDA27_07810</name>
</gene>
<evidence type="ECO:0000313" key="2">
    <source>
        <dbReference type="EMBL" id="MCA9755690.1"/>
    </source>
</evidence>
<dbReference type="EMBL" id="JAGQHS010000030">
    <property type="protein sequence ID" value="MCA9755690.1"/>
    <property type="molecule type" value="Genomic_DNA"/>
</dbReference>
<evidence type="ECO:0000313" key="3">
    <source>
        <dbReference type="Proteomes" id="UP000739538"/>
    </source>
</evidence>
<reference evidence="2" key="2">
    <citation type="journal article" date="2021" name="Microbiome">
        <title>Successional dynamics and alternative stable states in a saline activated sludge microbial community over 9 years.</title>
        <authorList>
            <person name="Wang Y."/>
            <person name="Ye J."/>
            <person name="Ju F."/>
            <person name="Liu L."/>
            <person name="Boyd J.A."/>
            <person name="Deng Y."/>
            <person name="Parks D.H."/>
            <person name="Jiang X."/>
            <person name="Yin X."/>
            <person name="Woodcroft B.J."/>
            <person name="Tyson G.W."/>
            <person name="Hugenholtz P."/>
            <person name="Polz M.F."/>
            <person name="Zhang T."/>
        </authorList>
    </citation>
    <scope>NUCLEOTIDE SEQUENCE</scope>
    <source>
        <strain evidence="2">HKST-UBA02</strain>
    </source>
</reference>
<dbReference type="PANTHER" id="PTHR43689">
    <property type="entry name" value="HYDROLASE"/>
    <property type="match status" value="1"/>
</dbReference>
<proteinExistence type="predicted"/>
<dbReference type="SUPFAM" id="SSF53474">
    <property type="entry name" value="alpha/beta-Hydrolases"/>
    <property type="match status" value="1"/>
</dbReference>
<evidence type="ECO:0000259" key="1">
    <source>
        <dbReference type="Pfam" id="PF00561"/>
    </source>
</evidence>
<accession>A0A956SCS6</accession>
<feature type="domain" description="AB hydrolase-1" evidence="1">
    <location>
        <begin position="84"/>
        <end position="148"/>
    </location>
</feature>
<dbReference type="Pfam" id="PF00561">
    <property type="entry name" value="Abhydrolase_1"/>
    <property type="match status" value="1"/>
</dbReference>
<feature type="non-terminal residue" evidence="2">
    <location>
        <position position="1"/>
    </location>
</feature>
<protein>
    <submittedName>
        <fullName evidence="2">Alpha/beta hydrolase</fullName>
    </submittedName>
</protein>
<organism evidence="2 3">
    <name type="scientific">Eiseniibacteriota bacterium</name>
    <dbReference type="NCBI Taxonomy" id="2212470"/>
    <lineage>
        <taxon>Bacteria</taxon>
        <taxon>Candidatus Eiseniibacteriota</taxon>
    </lineage>
</organism>
<dbReference type="GO" id="GO:0016787">
    <property type="term" value="F:hydrolase activity"/>
    <property type="evidence" value="ECO:0007669"/>
    <property type="project" value="UniProtKB-KW"/>
</dbReference>
<keyword evidence="2" id="KW-0378">Hydrolase</keyword>